<feature type="compositionally biased region" description="Basic and acidic residues" evidence="4">
    <location>
        <begin position="214"/>
        <end position="223"/>
    </location>
</feature>
<gene>
    <name evidence="6" type="ORF">SUNI508_05596</name>
</gene>
<dbReference type="InterPro" id="IPR046347">
    <property type="entry name" value="bZIP_sf"/>
</dbReference>
<protein>
    <recommendedName>
        <fullName evidence="5">BZIP domain-containing protein</fullName>
    </recommendedName>
</protein>
<keyword evidence="1" id="KW-0805">Transcription regulation</keyword>
<feature type="domain" description="BZIP" evidence="5">
    <location>
        <begin position="198"/>
        <end position="261"/>
    </location>
</feature>
<dbReference type="SUPFAM" id="SSF57959">
    <property type="entry name" value="Leucine zipper domain"/>
    <property type="match status" value="1"/>
</dbReference>
<dbReference type="EMBL" id="JARVKF010000168">
    <property type="protein sequence ID" value="KAK9421666.1"/>
    <property type="molecule type" value="Genomic_DNA"/>
</dbReference>
<feature type="region of interest" description="Disordered" evidence="4">
    <location>
        <begin position="1"/>
        <end position="46"/>
    </location>
</feature>
<evidence type="ECO:0000256" key="1">
    <source>
        <dbReference type="ARBA" id="ARBA00023015"/>
    </source>
</evidence>
<feature type="compositionally biased region" description="Polar residues" evidence="4">
    <location>
        <begin position="1"/>
        <end position="29"/>
    </location>
</feature>
<dbReference type="InterPro" id="IPR004827">
    <property type="entry name" value="bZIP"/>
</dbReference>
<dbReference type="CDD" id="cd14687">
    <property type="entry name" value="bZIP_ATF2"/>
    <property type="match status" value="1"/>
</dbReference>
<evidence type="ECO:0000313" key="6">
    <source>
        <dbReference type="EMBL" id="KAK9421666.1"/>
    </source>
</evidence>
<evidence type="ECO:0000256" key="3">
    <source>
        <dbReference type="ARBA" id="ARBA00023163"/>
    </source>
</evidence>
<dbReference type="Gene3D" id="1.20.5.170">
    <property type="match status" value="1"/>
</dbReference>
<evidence type="ECO:0000313" key="7">
    <source>
        <dbReference type="Proteomes" id="UP001408356"/>
    </source>
</evidence>
<evidence type="ECO:0000256" key="4">
    <source>
        <dbReference type="SAM" id="MobiDB-lite"/>
    </source>
</evidence>
<accession>A0ABR2V486</accession>
<dbReference type="Proteomes" id="UP001408356">
    <property type="component" value="Unassembled WGS sequence"/>
</dbReference>
<dbReference type="PROSITE" id="PS50217">
    <property type="entry name" value="BZIP"/>
    <property type="match status" value="1"/>
</dbReference>
<dbReference type="InterPro" id="IPR002112">
    <property type="entry name" value="Leuzip_Jun"/>
</dbReference>
<keyword evidence="7" id="KW-1185">Reference proteome</keyword>
<sequence length="281" mass="31240">MDSVSSWNEPPSGHNNMSSRQSGPDSSVVSHIDPIDDYWPPSFPEASAGADPSASYYTNNGCGDAFRSPNGTATTFISPIEMGPFISQHQLHHEHQLQTTDQQSRHVLREASVRSPIYVQTQDFHSTRDSLIRGCFPGHWSADPAGDNADANDDYTIACPPSPPHHNRRGSKTSDTSSTFVDSPDAHSEAGPTISKRQQQHERTRQKNRLAASKCREKTKKNADDLRDRELELSIEKQTLTACAAELKDEVLALKHEIFRHANCDCHYIQKYLITAASQMD</sequence>
<name>A0ABR2V486_9PEZI</name>
<dbReference type="PROSITE" id="PS00036">
    <property type="entry name" value="BZIP_BASIC"/>
    <property type="match status" value="1"/>
</dbReference>
<keyword evidence="3" id="KW-0804">Transcription</keyword>
<keyword evidence="2" id="KW-0238">DNA-binding</keyword>
<organism evidence="6 7">
    <name type="scientific">Seiridium unicorne</name>
    <dbReference type="NCBI Taxonomy" id="138068"/>
    <lineage>
        <taxon>Eukaryota</taxon>
        <taxon>Fungi</taxon>
        <taxon>Dikarya</taxon>
        <taxon>Ascomycota</taxon>
        <taxon>Pezizomycotina</taxon>
        <taxon>Sordariomycetes</taxon>
        <taxon>Xylariomycetidae</taxon>
        <taxon>Amphisphaeriales</taxon>
        <taxon>Sporocadaceae</taxon>
        <taxon>Seiridium</taxon>
    </lineage>
</organism>
<evidence type="ECO:0000256" key="2">
    <source>
        <dbReference type="ARBA" id="ARBA00023125"/>
    </source>
</evidence>
<feature type="region of interest" description="Disordered" evidence="4">
    <location>
        <begin position="146"/>
        <end position="223"/>
    </location>
</feature>
<comment type="caution">
    <text evidence="6">The sequence shown here is derived from an EMBL/GenBank/DDBJ whole genome shotgun (WGS) entry which is preliminary data.</text>
</comment>
<proteinExistence type="predicted"/>
<dbReference type="PRINTS" id="PR00043">
    <property type="entry name" value="LEUZIPPRJUN"/>
</dbReference>
<reference evidence="6 7" key="1">
    <citation type="journal article" date="2024" name="J. Plant Pathol.">
        <title>Sequence and assembly of the genome of Seiridium unicorne, isolate CBS 538.82, causal agent of cypress canker disease.</title>
        <authorList>
            <person name="Scali E."/>
            <person name="Rocca G.D."/>
            <person name="Danti R."/>
            <person name="Garbelotto M."/>
            <person name="Barberini S."/>
            <person name="Baroncelli R."/>
            <person name="Emiliani G."/>
        </authorList>
    </citation>
    <scope>NUCLEOTIDE SEQUENCE [LARGE SCALE GENOMIC DNA]</scope>
    <source>
        <strain evidence="6 7">BM-138-508</strain>
    </source>
</reference>
<evidence type="ECO:0000259" key="5">
    <source>
        <dbReference type="PROSITE" id="PS50217"/>
    </source>
</evidence>